<evidence type="ECO:0000313" key="2">
    <source>
        <dbReference type="Proteomes" id="UP000325211"/>
    </source>
</evidence>
<accession>A0A5P2DFM3</accession>
<reference evidence="1 2" key="1">
    <citation type="submission" date="2018-05" db="EMBL/GenBank/DDBJ databases">
        <title>Streptomyces venezuelae.</title>
        <authorList>
            <person name="Kim W."/>
            <person name="Lee N."/>
            <person name="Cho B.-K."/>
        </authorList>
    </citation>
    <scope>NUCLEOTIDE SEQUENCE [LARGE SCALE GENOMIC DNA]</scope>
    <source>
        <strain evidence="1 2">ATCC 21782</strain>
    </source>
</reference>
<gene>
    <name evidence="1" type="ORF">DEJ50_33725</name>
</gene>
<sequence length="140" mass="14868">MPITVEFFVAPDDEVAAQVGPRQRRHGFPSFTCSDFFPDDAVADWEVLLAVGVAAGSRDVVPMKSDGFTVFQVSSGLCSALVRASSGRLVEVAGAWAELAAVKEEGVSAETAAWILTELAGLARLAEGLGQPLYCWYFAP</sequence>
<evidence type="ECO:0000313" key="1">
    <source>
        <dbReference type="EMBL" id="QES52041.1"/>
    </source>
</evidence>
<dbReference type="EMBL" id="CP029190">
    <property type="protein sequence ID" value="QES52041.1"/>
    <property type="molecule type" value="Genomic_DNA"/>
</dbReference>
<name>A0A5P2DFM3_STRVZ</name>
<proteinExistence type="predicted"/>
<protein>
    <submittedName>
        <fullName evidence="1">Uncharacterized protein</fullName>
    </submittedName>
</protein>
<dbReference type="Proteomes" id="UP000325211">
    <property type="component" value="Chromosome"/>
</dbReference>
<organism evidence="1 2">
    <name type="scientific">Streptomyces venezuelae</name>
    <dbReference type="NCBI Taxonomy" id="54571"/>
    <lineage>
        <taxon>Bacteria</taxon>
        <taxon>Bacillati</taxon>
        <taxon>Actinomycetota</taxon>
        <taxon>Actinomycetes</taxon>
        <taxon>Kitasatosporales</taxon>
        <taxon>Streptomycetaceae</taxon>
        <taxon>Streptomyces</taxon>
    </lineage>
</organism>
<dbReference type="OrthoDB" id="3535648at2"/>
<dbReference type="RefSeq" id="WP_150211776.1">
    <property type="nucleotide sequence ID" value="NZ_CP029190.1"/>
</dbReference>
<dbReference type="AlphaFoldDB" id="A0A5P2DFM3"/>